<protein>
    <submittedName>
        <fullName evidence="2">Uncharacterized protein</fullName>
    </submittedName>
</protein>
<proteinExistence type="predicted"/>
<dbReference type="GO" id="GO:0046872">
    <property type="term" value="F:metal ion binding"/>
    <property type="evidence" value="ECO:0007669"/>
    <property type="project" value="UniProtKB-KW"/>
</dbReference>
<feature type="binding site" evidence="1">
    <location>
        <position position="130"/>
    </location>
    <ligand>
        <name>substrate</name>
    </ligand>
</feature>
<dbReference type="Gene3D" id="3.50.30.40">
    <property type="entry name" value="Ribonuclease E inhibitor RraA/RraA-like"/>
    <property type="match status" value="1"/>
</dbReference>
<evidence type="ECO:0000313" key="2">
    <source>
        <dbReference type="EMBL" id="ACM05485.1"/>
    </source>
</evidence>
<keyword evidence="1" id="KW-0460">Magnesium</keyword>
<sequence length="244" mass="26668">MWSDGGRGHYTADVIELLRQVSTATVWTQLYRRGFCNQYLHEVRPLRPDTRVVGRARTLRYLPARKDLLAELERDPQRNPQRVVIESIEPGDVLVIEARGETGAGVLGDILAARVMARGGVGIVTDGAFRDTPGIVALGLAAYARGQHAGLSQSLHVPIAYDVPIACAGTTVLPGDMIVGDGEGVVVVPRHLVEEVAVAAAEQEVLEAFLLQRVRDGASLWGTYPPDEATRREFGEWRSQRERA</sequence>
<dbReference type="PANTHER" id="PTHR33254:SF16">
    <property type="entry name" value="BLR3842 PROTEIN"/>
    <property type="match status" value="1"/>
</dbReference>
<dbReference type="RefSeq" id="WP_015922025.1">
    <property type="nucleotide sequence ID" value="NC_011959.1"/>
</dbReference>
<dbReference type="InterPro" id="IPR005493">
    <property type="entry name" value="RraA/RraA-like"/>
</dbReference>
<dbReference type="InterPro" id="IPR036704">
    <property type="entry name" value="RraA/RraA-like_sf"/>
</dbReference>
<evidence type="ECO:0000256" key="1">
    <source>
        <dbReference type="PIRSR" id="PIRSR605493-1"/>
    </source>
</evidence>
<dbReference type="NCBIfam" id="NF006093">
    <property type="entry name" value="PRK08245.1"/>
    <property type="match status" value="1"/>
</dbReference>
<dbReference type="SUPFAM" id="SSF89562">
    <property type="entry name" value="RraA-like"/>
    <property type="match status" value="1"/>
</dbReference>
<accession>B9L0K1</accession>
<keyword evidence="1" id="KW-0479">Metal-binding</keyword>
<dbReference type="CDD" id="cd16841">
    <property type="entry name" value="RraA_family"/>
    <property type="match status" value="1"/>
</dbReference>
<dbReference type="AlphaFoldDB" id="B9L0K1"/>
<evidence type="ECO:0000313" key="3">
    <source>
        <dbReference type="Proteomes" id="UP000000447"/>
    </source>
</evidence>
<dbReference type="STRING" id="309801.trd_1072"/>
<keyword evidence="3" id="KW-1185">Reference proteome</keyword>
<dbReference type="EMBL" id="CP001275">
    <property type="protein sequence ID" value="ACM05485.1"/>
    <property type="molecule type" value="Genomic_DNA"/>
</dbReference>
<dbReference type="HOGENOM" id="CLU_072626_3_0_0"/>
<reference evidence="2 3" key="1">
    <citation type="journal article" date="2009" name="PLoS ONE">
        <title>Complete genome sequence of the aerobic CO-oxidizing thermophile Thermomicrobium roseum.</title>
        <authorList>
            <person name="Wu D."/>
            <person name="Raymond J."/>
            <person name="Wu M."/>
            <person name="Chatterji S."/>
            <person name="Ren Q."/>
            <person name="Graham J.E."/>
            <person name="Bryant D.A."/>
            <person name="Robb F."/>
            <person name="Colman A."/>
            <person name="Tallon L.J."/>
            <person name="Badger J.H."/>
            <person name="Madupu R."/>
            <person name="Ward N.L."/>
            <person name="Eisen J.A."/>
        </authorList>
    </citation>
    <scope>NUCLEOTIDE SEQUENCE [LARGE SCALE GENOMIC DNA]</scope>
    <source>
        <strain evidence="3">ATCC 27502 / DSM 5159 / P-2</strain>
    </source>
</reference>
<gene>
    <name evidence="2" type="ordered locus">trd_1072</name>
</gene>
<name>B9L0K1_THERP</name>
<feature type="binding site" evidence="1">
    <location>
        <position position="131"/>
    </location>
    <ligand>
        <name>Mg(2+)</name>
        <dbReference type="ChEBI" id="CHEBI:18420"/>
    </ligand>
</feature>
<dbReference type="PANTHER" id="PTHR33254">
    <property type="entry name" value="4-HYDROXY-4-METHYL-2-OXOGLUTARATE ALDOLASE 3-RELATED"/>
    <property type="match status" value="1"/>
</dbReference>
<dbReference type="Pfam" id="PF03737">
    <property type="entry name" value="RraA-like"/>
    <property type="match status" value="1"/>
</dbReference>
<dbReference type="KEGG" id="tro:trd_1072"/>
<feature type="binding site" evidence="1">
    <location>
        <begin position="108"/>
        <end position="111"/>
    </location>
    <ligand>
        <name>substrate</name>
    </ligand>
</feature>
<comment type="cofactor">
    <cofactor evidence="1">
        <name>Mg(2+)</name>
        <dbReference type="ChEBI" id="CHEBI:18420"/>
    </cofactor>
</comment>
<dbReference type="Proteomes" id="UP000000447">
    <property type="component" value="Chromosome"/>
</dbReference>
<organism evidence="2 3">
    <name type="scientific">Thermomicrobium roseum (strain ATCC 27502 / DSM 5159 / P-2)</name>
    <dbReference type="NCBI Taxonomy" id="309801"/>
    <lineage>
        <taxon>Bacteria</taxon>
        <taxon>Pseudomonadati</taxon>
        <taxon>Thermomicrobiota</taxon>
        <taxon>Thermomicrobia</taxon>
        <taxon>Thermomicrobiales</taxon>
        <taxon>Thermomicrobiaceae</taxon>
        <taxon>Thermomicrobium</taxon>
    </lineage>
</organism>
<dbReference type="eggNOG" id="COG0684">
    <property type="taxonomic scope" value="Bacteria"/>
</dbReference>